<evidence type="ECO:0000256" key="8">
    <source>
        <dbReference type="SAM" id="MobiDB-lite"/>
    </source>
</evidence>
<feature type="region of interest" description="Disordered" evidence="8">
    <location>
        <begin position="215"/>
        <end position="235"/>
    </location>
</feature>
<evidence type="ECO:0000256" key="9">
    <source>
        <dbReference type="SAM" id="SignalP"/>
    </source>
</evidence>
<dbReference type="GO" id="GO:0006508">
    <property type="term" value="P:proteolysis"/>
    <property type="evidence" value="ECO:0007669"/>
    <property type="project" value="UniProtKB-KW"/>
</dbReference>
<dbReference type="GO" id="GO:0071555">
    <property type="term" value="P:cell wall organization"/>
    <property type="evidence" value="ECO:0007669"/>
    <property type="project" value="UniProtKB-KW"/>
</dbReference>
<dbReference type="Gene3D" id="3.10.350.10">
    <property type="entry name" value="LysM domain"/>
    <property type="match status" value="4"/>
</dbReference>
<dbReference type="PROSITE" id="PS51935">
    <property type="entry name" value="NLPC_P60"/>
    <property type="match status" value="1"/>
</dbReference>
<evidence type="ECO:0000313" key="12">
    <source>
        <dbReference type="EMBL" id="PQD96630.1"/>
    </source>
</evidence>
<feature type="region of interest" description="Disordered" evidence="8">
    <location>
        <begin position="141"/>
        <end position="163"/>
    </location>
</feature>
<feature type="compositionally biased region" description="Low complexity" evidence="8">
    <location>
        <begin position="215"/>
        <end position="233"/>
    </location>
</feature>
<keyword evidence="6" id="KW-0788">Thiol protease</keyword>
<dbReference type="PANTHER" id="PTHR33734:SF22">
    <property type="entry name" value="MEMBRANE-BOUND LYTIC MUREIN TRANSGLYCOSYLASE D"/>
    <property type="match status" value="1"/>
</dbReference>
<organism evidence="12 13">
    <name type="scientific">Pradoshia eiseniae</name>
    <dbReference type="NCBI Taxonomy" id="2064768"/>
    <lineage>
        <taxon>Bacteria</taxon>
        <taxon>Bacillati</taxon>
        <taxon>Bacillota</taxon>
        <taxon>Bacilli</taxon>
        <taxon>Bacillales</taxon>
        <taxon>Bacillaceae</taxon>
        <taxon>Pradoshia</taxon>
    </lineage>
</organism>
<name>A0A2S7N3T5_9BACI</name>
<dbReference type="GO" id="GO:0008234">
    <property type="term" value="F:cysteine-type peptidase activity"/>
    <property type="evidence" value="ECO:0007669"/>
    <property type="project" value="UniProtKB-KW"/>
</dbReference>
<dbReference type="Gene3D" id="3.90.1720.10">
    <property type="entry name" value="endopeptidase domain like (from Nostoc punctiforme)"/>
    <property type="match status" value="1"/>
</dbReference>
<feature type="compositionally biased region" description="Low complexity" evidence="8">
    <location>
        <begin position="145"/>
        <end position="161"/>
    </location>
</feature>
<keyword evidence="13" id="KW-1185">Reference proteome</keyword>
<dbReference type="CDD" id="cd00118">
    <property type="entry name" value="LysM"/>
    <property type="match status" value="4"/>
</dbReference>
<evidence type="ECO:0000256" key="1">
    <source>
        <dbReference type="ARBA" id="ARBA00007074"/>
    </source>
</evidence>
<keyword evidence="5" id="KW-0378">Hydrolase</keyword>
<keyword evidence="7" id="KW-0961">Cell wall biogenesis/degradation</keyword>
<keyword evidence="4" id="KW-0677">Repeat</keyword>
<feature type="region of interest" description="Disordered" evidence="8">
    <location>
        <begin position="73"/>
        <end position="93"/>
    </location>
</feature>
<feature type="domain" description="LysM" evidence="10">
    <location>
        <begin position="238"/>
        <end position="281"/>
    </location>
</feature>
<feature type="domain" description="NlpC/P60" evidence="11">
    <location>
        <begin position="308"/>
        <end position="428"/>
    </location>
</feature>
<gene>
    <name evidence="12" type="ORF">CYL18_01675</name>
</gene>
<sequence length="430" mass="46081">MRYMKAVTFAAAALMTTAFAEETQASTTYTVKKGDTLSAIAVKHKTTVSKIMQWNNLNSTVIYPNQILSIGTNSSTSTSPSSNPGSSVSTSSKTYTVEAGDTLYEIAKKHGTSISNLKSWNNISGSIIYPKQVLIVSKSSDVTDSSSSSSNNSSSSSSSNNIASPAETYTVKAGDTLSVIAKKHNITLSQLMSWNNKTKTLIYPGEVLKVTSSAASNSSNSSSSSSNSSGSSNTETTITYTVKSGDTLSVIARKYNLTVSQIKSQNGLSSDIIYIGQKLKLSTATDSMSSVSKPSNGSTSAQQTIGNPEFTAKMISIAKSMIGTKYVWGGSSISGVDCSGFIYYVLNKAGHSIGRYSAQGYYDRSYYVNNPQPGDLLFFAGTYKPGISHLGIYLGNNQFIHADNQGVRITSTSNSYYKKYFECYKRLYEN</sequence>
<dbReference type="SMART" id="SM00257">
    <property type="entry name" value="LysM"/>
    <property type="match status" value="4"/>
</dbReference>
<evidence type="ECO:0000256" key="6">
    <source>
        <dbReference type="ARBA" id="ARBA00022807"/>
    </source>
</evidence>
<evidence type="ECO:0000259" key="11">
    <source>
        <dbReference type="PROSITE" id="PS51935"/>
    </source>
</evidence>
<dbReference type="GO" id="GO:0008932">
    <property type="term" value="F:lytic endotransglycosylase activity"/>
    <property type="evidence" value="ECO:0007669"/>
    <property type="project" value="TreeGrafter"/>
</dbReference>
<dbReference type="PROSITE" id="PS51782">
    <property type="entry name" value="LYSM"/>
    <property type="match status" value="4"/>
</dbReference>
<dbReference type="AlphaFoldDB" id="A0A2S7N3T5"/>
<comment type="caution">
    <text evidence="12">The sequence shown here is derived from an EMBL/GenBank/DDBJ whole genome shotgun (WGS) entry which is preliminary data.</text>
</comment>
<dbReference type="EMBL" id="PKOZ01000001">
    <property type="protein sequence ID" value="PQD96630.1"/>
    <property type="molecule type" value="Genomic_DNA"/>
</dbReference>
<dbReference type="Proteomes" id="UP000239663">
    <property type="component" value="Unassembled WGS sequence"/>
</dbReference>
<dbReference type="InterPro" id="IPR018392">
    <property type="entry name" value="LysM"/>
</dbReference>
<evidence type="ECO:0000256" key="5">
    <source>
        <dbReference type="ARBA" id="ARBA00022801"/>
    </source>
</evidence>
<dbReference type="OrthoDB" id="9813368at2"/>
<evidence type="ECO:0000256" key="4">
    <source>
        <dbReference type="ARBA" id="ARBA00022737"/>
    </source>
</evidence>
<dbReference type="Pfam" id="PF01476">
    <property type="entry name" value="LysM"/>
    <property type="match status" value="4"/>
</dbReference>
<reference evidence="12 13" key="1">
    <citation type="submission" date="2017-12" db="EMBL/GenBank/DDBJ databases">
        <title>Taxonomic description and draft genome of Pradoshia cofamensis Gen. nov., sp. nov., a thermotolerant bacillale isolated from anterior gut of earthworm Eisenia fetida.</title>
        <authorList>
            <person name="Saha T."/>
            <person name="Chakraborty R."/>
        </authorList>
    </citation>
    <scope>NUCLEOTIDE SEQUENCE [LARGE SCALE GENOMIC DNA]</scope>
    <source>
        <strain evidence="12 13">EAG3</strain>
    </source>
</reference>
<dbReference type="Pfam" id="PF00877">
    <property type="entry name" value="NLPC_P60"/>
    <property type="match status" value="1"/>
</dbReference>
<evidence type="ECO:0000259" key="10">
    <source>
        <dbReference type="PROSITE" id="PS51782"/>
    </source>
</evidence>
<dbReference type="SUPFAM" id="SSF54001">
    <property type="entry name" value="Cysteine proteinases"/>
    <property type="match status" value="1"/>
</dbReference>
<evidence type="ECO:0000256" key="3">
    <source>
        <dbReference type="ARBA" id="ARBA00022729"/>
    </source>
</evidence>
<evidence type="ECO:0000256" key="2">
    <source>
        <dbReference type="ARBA" id="ARBA00022670"/>
    </source>
</evidence>
<evidence type="ECO:0000313" key="13">
    <source>
        <dbReference type="Proteomes" id="UP000239663"/>
    </source>
</evidence>
<keyword evidence="2" id="KW-0645">Protease</keyword>
<dbReference type="InterPro" id="IPR036779">
    <property type="entry name" value="LysM_dom_sf"/>
</dbReference>
<dbReference type="RefSeq" id="WP_104847727.1">
    <property type="nucleotide sequence ID" value="NZ_PKOZ01000001.1"/>
</dbReference>
<dbReference type="InterPro" id="IPR038765">
    <property type="entry name" value="Papain-like_cys_pep_sf"/>
</dbReference>
<evidence type="ECO:0000256" key="7">
    <source>
        <dbReference type="ARBA" id="ARBA00023316"/>
    </source>
</evidence>
<feature type="domain" description="LysM" evidence="10">
    <location>
        <begin position="27"/>
        <end position="70"/>
    </location>
</feature>
<proteinExistence type="inferred from homology"/>
<protein>
    <submittedName>
        <fullName evidence="12">Peptidoglycan endopeptidase</fullName>
    </submittedName>
</protein>
<feature type="chain" id="PRO_5015759785" evidence="9">
    <location>
        <begin position="21"/>
        <end position="430"/>
    </location>
</feature>
<dbReference type="PANTHER" id="PTHR33734">
    <property type="entry name" value="LYSM DOMAIN-CONTAINING GPI-ANCHORED PROTEIN 2"/>
    <property type="match status" value="1"/>
</dbReference>
<feature type="signal peptide" evidence="9">
    <location>
        <begin position="1"/>
        <end position="20"/>
    </location>
</feature>
<feature type="domain" description="LysM" evidence="10">
    <location>
        <begin position="167"/>
        <end position="210"/>
    </location>
</feature>
<dbReference type="SUPFAM" id="SSF54106">
    <property type="entry name" value="LysM domain"/>
    <property type="match status" value="4"/>
</dbReference>
<keyword evidence="3 9" id="KW-0732">Signal</keyword>
<dbReference type="InterPro" id="IPR000064">
    <property type="entry name" value="NLP_P60_dom"/>
</dbReference>
<accession>A0A2S7N3T5</accession>
<feature type="domain" description="LysM" evidence="10">
    <location>
        <begin position="93"/>
        <end position="136"/>
    </location>
</feature>
<comment type="similarity">
    <text evidence="1">Belongs to the peptidase C40 family.</text>
</comment>